<dbReference type="SUPFAM" id="SSF47240">
    <property type="entry name" value="Ferritin-like"/>
    <property type="match status" value="1"/>
</dbReference>
<evidence type="ECO:0000313" key="2">
    <source>
        <dbReference type="Proteomes" id="UP000316759"/>
    </source>
</evidence>
<name>A0A504Y7C6_FASGI</name>
<dbReference type="OrthoDB" id="9561276at2759"/>
<dbReference type="EMBL" id="SUNJ01014009">
    <property type="protein sequence ID" value="TPP56853.1"/>
    <property type="molecule type" value="Genomic_DNA"/>
</dbReference>
<dbReference type="Proteomes" id="UP000316759">
    <property type="component" value="Unassembled WGS sequence"/>
</dbReference>
<dbReference type="InterPro" id="IPR009078">
    <property type="entry name" value="Ferritin-like_SF"/>
</dbReference>
<dbReference type="Gene3D" id="1.20.1260.10">
    <property type="match status" value="1"/>
</dbReference>
<dbReference type="AlphaFoldDB" id="A0A504Y7C6"/>
<proteinExistence type="predicted"/>
<keyword evidence="2" id="KW-1185">Reference proteome</keyword>
<accession>A0A504Y7C6</accession>
<gene>
    <name evidence="1" type="ORF">FGIG_06498</name>
</gene>
<protein>
    <submittedName>
        <fullName evidence="1">Uncharacterized protein</fullName>
    </submittedName>
</protein>
<comment type="caution">
    <text evidence="1">The sequence shown here is derived from an EMBL/GenBank/DDBJ whole genome shotgun (WGS) entry which is preliminary data.</text>
</comment>
<reference evidence="1 2" key="1">
    <citation type="submission" date="2019-04" db="EMBL/GenBank/DDBJ databases">
        <title>Annotation for the trematode Fasciola gigantica.</title>
        <authorList>
            <person name="Choi Y.-J."/>
        </authorList>
    </citation>
    <scope>NUCLEOTIDE SEQUENCE [LARGE SCALE GENOMIC DNA]</scope>
    <source>
        <strain evidence="1">Uganda_cow_1</strain>
    </source>
</reference>
<organism evidence="1 2">
    <name type="scientific">Fasciola gigantica</name>
    <name type="common">Giant liver fluke</name>
    <dbReference type="NCBI Taxonomy" id="46835"/>
    <lineage>
        <taxon>Eukaryota</taxon>
        <taxon>Metazoa</taxon>
        <taxon>Spiralia</taxon>
        <taxon>Lophotrochozoa</taxon>
        <taxon>Platyhelminthes</taxon>
        <taxon>Trematoda</taxon>
        <taxon>Digenea</taxon>
        <taxon>Plagiorchiida</taxon>
        <taxon>Echinostomata</taxon>
        <taxon>Echinostomatoidea</taxon>
        <taxon>Fasciolidae</taxon>
        <taxon>Fasciola</taxon>
    </lineage>
</organism>
<evidence type="ECO:0000313" key="1">
    <source>
        <dbReference type="EMBL" id="TPP56853.1"/>
    </source>
</evidence>
<dbReference type="InterPro" id="IPR012347">
    <property type="entry name" value="Ferritin-like"/>
</dbReference>
<sequence length="131" mass="15339">MRWKPITRLLTNGQVGLYKFLSIALEMEKRIEQWVRELHDLAETKCDVLTTEFVELHCLCDQMQMIKMLVHHLRLIRSYPYGWVYDNDPTVKEMISELMDVIRATPEHACLPETLMRIPTGGPLLSVLKTI</sequence>